<proteinExistence type="predicted"/>
<comment type="caution">
    <text evidence="2">The sequence shown here is derived from an EMBL/GenBank/DDBJ whole genome shotgun (WGS) entry which is preliminary data.</text>
</comment>
<evidence type="ECO:0000313" key="3">
    <source>
        <dbReference type="Proteomes" id="UP001549251"/>
    </source>
</evidence>
<evidence type="ECO:0008006" key="4">
    <source>
        <dbReference type="Google" id="ProtNLM"/>
    </source>
</evidence>
<keyword evidence="1" id="KW-0812">Transmembrane</keyword>
<feature type="transmembrane region" description="Helical" evidence="1">
    <location>
        <begin position="21"/>
        <end position="40"/>
    </location>
</feature>
<keyword evidence="1" id="KW-1133">Transmembrane helix</keyword>
<keyword evidence="1" id="KW-0472">Membrane</keyword>
<dbReference type="InterPro" id="IPR009339">
    <property type="entry name" value="DUF998"/>
</dbReference>
<name>A0ABV2PX02_9GAMM</name>
<dbReference type="Proteomes" id="UP001549251">
    <property type="component" value="Unassembled WGS sequence"/>
</dbReference>
<reference evidence="2 3" key="1">
    <citation type="submission" date="2024-06" db="EMBL/GenBank/DDBJ databases">
        <title>Sorghum-associated microbial communities from plants grown in Nebraska, USA.</title>
        <authorList>
            <person name="Schachtman D."/>
        </authorList>
    </citation>
    <scope>NUCLEOTIDE SEQUENCE [LARGE SCALE GENOMIC DNA]</scope>
    <source>
        <strain evidence="2 3">1757</strain>
    </source>
</reference>
<sequence length="211" mass="22831">MDNPDPSAHPNASTSRALGNIALAGLLVFSIVAVAVQVLRSDLDWMDAPLSFYLLDAYGHWLQAAYIVLASALAALGAGYYLALRDGRRSAAPWLLFVCAGVGLCATALAHSNLPGRAPTLEGFVHGIAAQTAFLCVSVAMLLQSWWLRANPRWRSRFAPAFALALACFAGIWVDALWHGMPRGLEQRLVIALILAWLLLAANWLRRQRAA</sequence>
<feature type="transmembrane region" description="Helical" evidence="1">
    <location>
        <begin position="187"/>
        <end position="205"/>
    </location>
</feature>
<dbReference type="Pfam" id="PF06197">
    <property type="entry name" value="DUF998"/>
    <property type="match status" value="1"/>
</dbReference>
<gene>
    <name evidence="2" type="ORF">ABIE04_001582</name>
</gene>
<evidence type="ECO:0000313" key="2">
    <source>
        <dbReference type="EMBL" id="MET4569255.1"/>
    </source>
</evidence>
<feature type="transmembrane region" description="Helical" evidence="1">
    <location>
        <begin position="60"/>
        <end position="82"/>
    </location>
</feature>
<dbReference type="RefSeq" id="WP_354548427.1">
    <property type="nucleotide sequence ID" value="NZ_JBEPSD010000001.1"/>
</dbReference>
<organism evidence="2 3">
    <name type="scientific">Rhodanobacter soli</name>
    <dbReference type="NCBI Taxonomy" id="590609"/>
    <lineage>
        <taxon>Bacteria</taxon>
        <taxon>Pseudomonadati</taxon>
        <taxon>Pseudomonadota</taxon>
        <taxon>Gammaproteobacteria</taxon>
        <taxon>Lysobacterales</taxon>
        <taxon>Rhodanobacteraceae</taxon>
        <taxon>Rhodanobacter</taxon>
    </lineage>
</organism>
<accession>A0ABV2PX02</accession>
<feature type="transmembrane region" description="Helical" evidence="1">
    <location>
        <begin position="124"/>
        <end position="146"/>
    </location>
</feature>
<feature type="transmembrane region" description="Helical" evidence="1">
    <location>
        <begin position="94"/>
        <end position="112"/>
    </location>
</feature>
<feature type="transmembrane region" description="Helical" evidence="1">
    <location>
        <begin position="158"/>
        <end position="181"/>
    </location>
</feature>
<dbReference type="EMBL" id="JBEPSD010000001">
    <property type="protein sequence ID" value="MET4569255.1"/>
    <property type="molecule type" value="Genomic_DNA"/>
</dbReference>
<protein>
    <recommendedName>
        <fullName evidence="4">DUF998 domain-containing protein</fullName>
    </recommendedName>
</protein>
<evidence type="ECO:0000256" key="1">
    <source>
        <dbReference type="SAM" id="Phobius"/>
    </source>
</evidence>
<keyword evidence="3" id="KW-1185">Reference proteome</keyword>